<reference evidence="2" key="1">
    <citation type="journal article" date="2020" name="bioRxiv">
        <title>Whole genome comparisons of ergot fungi reveals the divergence and evolution of species within the genus Claviceps are the result of varying mechanisms driving genome evolution and host range expansion.</title>
        <authorList>
            <person name="Wyka S.A."/>
            <person name="Mondo S.J."/>
            <person name="Liu M."/>
            <person name="Dettman J."/>
            <person name="Nalam V."/>
            <person name="Broders K.D."/>
        </authorList>
    </citation>
    <scope>NUCLEOTIDE SEQUENCE</scope>
    <source>
        <strain evidence="2">CCC 602</strain>
    </source>
</reference>
<evidence type="ECO:0000313" key="2">
    <source>
        <dbReference type="EMBL" id="KAG5991943.1"/>
    </source>
</evidence>
<proteinExistence type="predicted"/>
<gene>
    <name evidence="2" type="ORF">E4U43_003896</name>
</gene>
<evidence type="ECO:0000256" key="1">
    <source>
        <dbReference type="SAM" id="MobiDB-lite"/>
    </source>
</evidence>
<organism evidence="2 3">
    <name type="scientific">Claviceps pusilla</name>
    <dbReference type="NCBI Taxonomy" id="123648"/>
    <lineage>
        <taxon>Eukaryota</taxon>
        <taxon>Fungi</taxon>
        <taxon>Dikarya</taxon>
        <taxon>Ascomycota</taxon>
        <taxon>Pezizomycotina</taxon>
        <taxon>Sordariomycetes</taxon>
        <taxon>Hypocreomycetidae</taxon>
        <taxon>Hypocreales</taxon>
        <taxon>Clavicipitaceae</taxon>
        <taxon>Claviceps</taxon>
    </lineage>
</organism>
<sequence>MDSSNGLGKLFSKSITSKRRRRKDKTDASRSTSANSSKRHQLALEGDDVTSGKLADDDVDDRSFVGSFESAPDRDQDPDPDPGQDQDQTDR</sequence>
<comment type="caution">
    <text evidence="2">The sequence shown here is derived from an EMBL/GenBank/DDBJ whole genome shotgun (WGS) entry which is preliminary data.</text>
</comment>
<dbReference type="Proteomes" id="UP000748025">
    <property type="component" value="Unassembled WGS sequence"/>
</dbReference>
<feature type="non-terminal residue" evidence="2">
    <location>
        <position position="91"/>
    </location>
</feature>
<keyword evidence="3" id="KW-1185">Reference proteome</keyword>
<protein>
    <submittedName>
        <fullName evidence="2">Uncharacterized protein</fullName>
    </submittedName>
</protein>
<accession>A0A9P7N4X0</accession>
<evidence type="ECO:0000313" key="3">
    <source>
        <dbReference type="Proteomes" id="UP000748025"/>
    </source>
</evidence>
<dbReference type="AlphaFoldDB" id="A0A9P7N4X0"/>
<dbReference type="EMBL" id="SRPW01002571">
    <property type="protein sequence ID" value="KAG5991943.1"/>
    <property type="molecule type" value="Genomic_DNA"/>
</dbReference>
<feature type="region of interest" description="Disordered" evidence="1">
    <location>
        <begin position="1"/>
        <end position="91"/>
    </location>
</feature>
<name>A0A9P7N4X0_9HYPO</name>